<dbReference type="InterPro" id="IPR016163">
    <property type="entry name" value="Ald_DH_C"/>
</dbReference>
<organism evidence="3 4">
    <name type="scientific">Amycolatopsis japonica</name>
    <dbReference type="NCBI Taxonomy" id="208439"/>
    <lineage>
        <taxon>Bacteria</taxon>
        <taxon>Bacillati</taxon>
        <taxon>Actinomycetota</taxon>
        <taxon>Actinomycetes</taxon>
        <taxon>Pseudonocardiales</taxon>
        <taxon>Pseudonocardiaceae</taxon>
        <taxon>Amycolatopsis</taxon>
        <taxon>Amycolatopsis japonica group</taxon>
    </lineage>
</organism>
<dbReference type="InterPro" id="IPR016162">
    <property type="entry name" value="Ald_DH_N"/>
</dbReference>
<dbReference type="HOGENOM" id="CLU_005391_0_0_11"/>
<dbReference type="Gene3D" id="3.40.309.10">
    <property type="entry name" value="Aldehyde Dehydrogenase, Chain A, domain 2"/>
    <property type="match status" value="1"/>
</dbReference>
<evidence type="ECO:0000259" key="2">
    <source>
        <dbReference type="Pfam" id="PF00171"/>
    </source>
</evidence>
<sequence length="454" mass="46174">MTTVERPAVLEIRDPADDSLVGSVKAATTEGVQTALAAARRRAPGWAATPAAERGIALKDAARSLRARAGELAVLIESETGKPRDEAEEGVLAGAGTLEQYAELGPVHRGRSLLGDPSATDLMVPEPRGVVVALTPWNDPVAVACGLLGAALVTGNTVVHKPSERCPHTGAWLGNVLAEAFPDDVLQTVQGDGSVGAELAAHPDVDVVAHVGGTAAGRSIAVSAARTDAKALLENGGNDPLVVDAGVDPVWAAEQAAIGAFANSGQICVSVERIHVHQNVADAFLTALVAEAGHRKVAPLVDRRHRDGVHAQVAEAIAQGADPLTGGFVPDGPGAHYPATVLAGCTPGMRVLTEETFGPVAPVTVAADFDQALEQAAAGEYGLAATVLTSSMAHAQRAWRELPAGTVKINNVFGGAPGGAAHPRGASGSGYGYGPELLDEMTQTKVVHLGPPGP</sequence>
<dbReference type="InterPro" id="IPR015590">
    <property type="entry name" value="Aldehyde_DH_dom"/>
</dbReference>
<dbReference type="CDD" id="cd07078">
    <property type="entry name" value="ALDH"/>
    <property type="match status" value="1"/>
</dbReference>
<dbReference type="SUPFAM" id="SSF53720">
    <property type="entry name" value="ALDH-like"/>
    <property type="match status" value="1"/>
</dbReference>
<protein>
    <recommendedName>
        <fullName evidence="2">Aldehyde dehydrogenase domain-containing protein</fullName>
    </recommendedName>
</protein>
<reference evidence="3 4" key="1">
    <citation type="journal article" date="2014" name="J. Biotechnol.">
        <title>Complete genome sequence of the actinobacterium Amycolatopsis japonica MG417-CF17(T) (=DSM 44213T) producing (S,S)-N,N'-ethylenediaminedisuccinic acid.</title>
        <authorList>
            <person name="Stegmann E."/>
            <person name="Albersmeier A."/>
            <person name="Spohn M."/>
            <person name="Gert H."/>
            <person name="Weber T."/>
            <person name="Wohlleben W."/>
            <person name="Kalinowski J."/>
            <person name="Ruckert C."/>
        </authorList>
    </citation>
    <scope>NUCLEOTIDE SEQUENCE [LARGE SCALE GENOMIC DNA]</scope>
    <source>
        <strain evidence="4">MG417-CF17 (DSM 44213)</strain>
    </source>
</reference>
<name>A0A075V407_9PSEU</name>
<feature type="domain" description="Aldehyde dehydrogenase" evidence="2">
    <location>
        <begin position="10"/>
        <end position="447"/>
    </location>
</feature>
<dbReference type="EMBL" id="CP008953">
    <property type="protein sequence ID" value="AIG77550.1"/>
    <property type="molecule type" value="Genomic_DNA"/>
</dbReference>
<dbReference type="STRING" id="208439.AJAP_23495"/>
<evidence type="ECO:0000313" key="3">
    <source>
        <dbReference type="EMBL" id="AIG77550.1"/>
    </source>
</evidence>
<evidence type="ECO:0000256" key="1">
    <source>
        <dbReference type="ARBA" id="ARBA00023002"/>
    </source>
</evidence>
<dbReference type="GO" id="GO:0016620">
    <property type="term" value="F:oxidoreductase activity, acting on the aldehyde or oxo group of donors, NAD or NADP as acceptor"/>
    <property type="evidence" value="ECO:0007669"/>
    <property type="project" value="InterPro"/>
</dbReference>
<dbReference type="Pfam" id="PF00171">
    <property type="entry name" value="Aldedh"/>
    <property type="match status" value="1"/>
</dbReference>
<dbReference type="Proteomes" id="UP000028492">
    <property type="component" value="Chromosome"/>
</dbReference>
<dbReference type="RefSeq" id="WP_038515201.1">
    <property type="nucleotide sequence ID" value="NZ_CP008953.1"/>
</dbReference>
<dbReference type="AlphaFoldDB" id="A0A075V407"/>
<keyword evidence="4" id="KW-1185">Reference proteome</keyword>
<dbReference type="Gene3D" id="3.40.605.10">
    <property type="entry name" value="Aldehyde Dehydrogenase, Chain A, domain 1"/>
    <property type="match status" value="1"/>
</dbReference>
<dbReference type="InterPro" id="IPR016161">
    <property type="entry name" value="Ald_DH/histidinol_DH"/>
</dbReference>
<dbReference type="KEGG" id="aja:AJAP_23495"/>
<evidence type="ECO:0000313" key="4">
    <source>
        <dbReference type="Proteomes" id="UP000028492"/>
    </source>
</evidence>
<proteinExistence type="predicted"/>
<accession>A0A075V407</accession>
<gene>
    <name evidence="3" type="ORF">AJAP_23495</name>
</gene>
<dbReference type="eggNOG" id="COG1012">
    <property type="taxonomic scope" value="Bacteria"/>
</dbReference>
<keyword evidence="1" id="KW-0560">Oxidoreductase</keyword>
<dbReference type="PANTHER" id="PTHR11699">
    <property type="entry name" value="ALDEHYDE DEHYDROGENASE-RELATED"/>
    <property type="match status" value="1"/>
</dbReference>